<dbReference type="SUPFAM" id="SSF55729">
    <property type="entry name" value="Acyl-CoA N-acyltransferases (Nat)"/>
    <property type="match status" value="1"/>
</dbReference>
<comment type="caution">
    <text evidence="1">The sequence shown here is derived from an EMBL/GenBank/DDBJ whole genome shotgun (WGS) entry which is preliminary data.</text>
</comment>
<keyword evidence="2" id="KW-1185">Reference proteome</keyword>
<reference evidence="1 2" key="1">
    <citation type="journal article" date="2019" name="Int. J. Syst. Evol. Microbiol.">
        <title>The Global Catalogue of Microorganisms (GCM) 10K type strain sequencing project: providing services to taxonomists for standard genome sequencing and annotation.</title>
        <authorList>
            <consortium name="The Broad Institute Genomics Platform"/>
            <consortium name="The Broad Institute Genome Sequencing Center for Infectious Disease"/>
            <person name="Wu L."/>
            <person name="Ma J."/>
        </authorList>
    </citation>
    <scope>NUCLEOTIDE SEQUENCE [LARGE SCALE GENOMIC DNA]</scope>
    <source>
        <strain evidence="1 2">JCM 14560</strain>
    </source>
</reference>
<dbReference type="Proteomes" id="UP001422759">
    <property type="component" value="Unassembled WGS sequence"/>
</dbReference>
<dbReference type="EMBL" id="BAAANT010000009">
    <property type="protein sequence ID" value="GAA2139217.1"/>
    <property type="molecule type" value="Genomic_DNA"/>
</dbReference>
<sequence>MNTLKTVESHVDLEHFGWDGLLGHNDYYQSVQWLSYVELLDSPYWRYLVAGPSGGPARAGLTVHQINSTASPFNRPDARLRLAVERLGGPVAAPFWGGLEEHLLPALALGGRTIGHSRVLLDAAEPEPVRRARLRELLAEAEELAVVRGLRSLSALYVDEHDRLLREELTAAGYLAFPNGAASHLRIDFEDFEGYLARFSPRRRRLVRREHHHVRSQVEFTVGPLDEESAPTIAELGAANSRRYGWDVSTAAALLPHQLTLRAIPGVVETLTARDGAGRTLGALAFIQWRDEMYARQIGFDYERIGDLPLYFELGFYRLIEEALSRGVRLIDYSIEKNDTKLSRGCAELAKYGYLKCLDGEVHTLLGRALDGLRRHGDE</sequence>
<accession>A0ABN2ZAC2</accession>
<dbReference type="Pfam" id="PF04339">
    <property type="entry name" value="FemAB_like"/>
    <property type="match status" value="1"/>
</dbReference>
<dbReference type="InterPro" id="IPR007434">
    <property type="entry name" value="FemAB-like"/>
</dbReference>
<protein>
    <recommendedName>
        <fullName evidence="3">GNAT family N-acetyltransferase</fullName>
    </recommendedName>
</protein>
<proteinExistence type="predicted"/>
<dbReference type="Gene3D" id="3.40.630.30">
    <property type="match status" value="1"/>
</dbReference>
<dbReference type="RefSeq" id="WP_344463272.1">
    <property type="nucleotide sequence ID" value="NZ_BAAANT010000009.1"/>
</dbReference>
<evidence type="ECO:0000313" key="1">
    <source>
        <dbReference type="EMBL" id="GAA2139217.1"/>
    </source>
</evidence>
<evidence type="ECO:0008006" key="3">
    <source>
        <dbReference type="Google" id="ProtNLM"/>
    </source>
</evidence>
<evidence type="ECO:0000313" key="2">
    <source>
        <dbReference type="Proteomes" id="UP001422759"/>
    </source>
</evidence>
<organism evidence="1 2">
    <name type="scientific">Kitasatospora kazusensis</name>
    <dbReference type="NCBI Taxonomy" id="407974"/>
    <lineage>
        <taxon>Bacteria</taxon>
        <taxon>Bacillati</taxon>
        <taxon>Actinomycetota</taxon>
        <taxon>Actinomycetes</taxon>
        <taxon>Kitasatosporales</taxon>
        <taxon>Streptomycetaceae</taxon>
        <taxon>Kitasatospora</taxon>
    </lineage>
</organism>
<dbReference type="InterPro" id="IPR016181">
    <property type="entry name" value="Acyl_CoA_acyltransferase"/>
</dbReference>
<gene>
    <name evidence="1" type="ORF">GCM10009760_21190</name>
</gene>
<name>A0ABN2ZAC2_9ACTN</name>